<comment type="caution">
    <text evidence="1">The sequence shown here is derived from an EMBL/GenBank/DDBJ whole genome shotgun (WGS) entry which is preliminary data.</text>
</comment>
<reference evidence="1" key="1">
    <citation type="submission" date="2019-08" db="EMBL/GenBank/DDBJ databases">
        <authorList>
            <person name="Kucharzyk K."/>
            <person name="Murdoch R.W."/>
            <person name="Higgins S."/>
            <person name="Loffler F."/>
        </authorList>
    </citation>
    <scope>NUCLEOTIDE SEQUENCE</scope>
</reference>
<protein>
    <submittedName>
        <fullName evidence="1">Uncharacterized protein</fullName>
    </submittedName>
</protein>
<accession>A0A645GE15</accession>
<organism evidence="1">
    <name type="scientific">bioreactor metagenome</name>
    <dbReference type="NCBI Taxonomy" id="1076179"/>
    <lineage>
        <taxon>unclassified sequences</taxon>
        <taxon>metagenomes</taxon>
        <taxon>ecological metagenomes</taxon>
    </lineage>
</organism>
<dbReference type="AlphaFoldDB" id="A0A645GE15"/>
<name>A0A645GE15_9ZZZZ</name>
<gene>
    <name evidence="1" type="ORF">SDC9_172545</name>
</gene>
<dbReference type="EMBL" id="VSSQ01074202">
    <property type="protein sequence ID" value="MPN25138.1"/>
    <property type="molecule type" value="Genomic_DNA"/>
</dbReference>
<sequence>MQRNGFAAVFGLVTHWVPDRSALCQNRAAVDDGCLVSHCAGSRTAANGIRGAAARSCHITAVDPDLSGKLAAAAADPGASASSSSIHHGCSANGHRPFWYTADACMPAPVPPPAAVTFPPSILMVLVPIPGPLVPTA</sequence>
<evidence type="ECO:0000313" key="1">
    <source>
        <dbReference type="EMBL" id="MPN25138.1"/>
    </source>
</evidence>
<proteinExistence type="predicted"/>